<protein>
    <recommendedName>
        <fullName evidence="3">Deacetylase sirtuin-type domain-containing protein</fullName>
    </recommendedName>
</protein>
<evidence type="ECO:0008006" key="3">
    <source>
        <dbReference type="Google" id="ProtNLM"/>
    </source>
</evidence>
<accession>A0A7S7NMS4</accession>
<dbReference type="Proteomes" id="UP000593892">
    <property type="component" value="Chromosome"/>
</dbReference>
<gene>
    <name evidence="1" type="ORF">IRI77_27420</name>
</gene>
<organism evidence="1 2">
    <name type="scientific">Paludibaculum fermentans</name>
    <dbReference type="NCBI Taxonomy" id="1473598"/>
    <lineage>
        <taxon>Bacteria</taxon>
        <taxon>Pseudomonadati</taxon>
        <taxon>Acidobacteriota</taxon>
        <taxon>Terriglobia</taxon>
        <taxon>Bryobacterales</taxon>
        <taxon>Bryobacteraceae</taxon>
        <taxon>Paludibaculum</taxon>
    </lineage>
</organism>
<reference evidence="1 2" key="1">
    <citation type="submission" date="2020-10" db="EMBL/GenBank/DDBJ databases">
        <title>Complete genome sequence of Paludibaculum fermentans P105T, a facultatively anaerobic acidobacterium capable of dissimilatory Fe(III) reduction.</title>
        <authorList>
            <person name="Dedysh S.N."/>
            <person name="Beletsky A.V."/>
            <person name="Kulichevskaya I.S."/>
            <person name="Mardanov A.V."/>
            <person name="Ravin N.V."/>
        </authorList>
    </citation>
    <scope>NUCLEOTIDE SEQUENCE [LARGE SCALE GENOMIC DNA]</scope>
    <source>
        <strain evidence="1 2">P105</strain>
    </source>
</reference>
<dbReference type="AlphaFoldDB" id="A0A7S7NMS4"/>
<evidence type="ECO:0000313" key="2">
    <source>
        <dbReference type="Proteomes" id="UP000593892"/>
    </source>
</evidence>
<dbReference type="EMBL" id="CP063849">
    <property type="protein sequence ID" value="QOY86502.1"/>
    <property type="molecule type" value="Genomic_DNA"/>
</dbReference>
<keyword evidence="2" id="KW-1185">Reference proteome</keyword>
<dbReference type="KEGG" id="pfer:IRI77_27420"/>
<sequence>MKTTVFLGAGASKPFGYPLTAEILPAIRERLAVEAGLFGGNPVARAAEARLKLLLPDVLPGFHDEALELPMITDLLSLIDYSLAAGRTLILGRPAVDLLELRTLLDWALLSVIETGDKSGLPAHPLLESFTNWLNSHRGASGEPIGVISTNYDIAVERKLFYGFNSHFAVSQAFDFGMRWRDPDQFGLYSPPLQPAYRFYKLHGSLNWLRCENCEHIYINTFGAISALAFQQRSQFNTCDCGHALLSTVLVAPSMVRDVREPNLLGIWTHALEQLRTSQDWVIIGYSMPSEDIAIRSLLIRAYNGAGPVKPRIRIVQRDESRATLSRYKQFFPACEYLTGGLEGFLQHAQAGL</sequence>
<proteinExistence type="predicted"/>
<name>A0A7S7NMS4_PALFE</name>
<dbReference type="RefSeq" id="WP_194448171.1">
    <property type="nucleotide sequence ID" value="NZ_CP063849.1"/>
</dbReference>
<evidence type="ECO:0000313" key="1">
    <source>
        <dbReference type="EMBL" id="QOY86502.1"/>
    </source>
</evidence>